<dbReference type="EMBL" id="JAUKPO010000003">
    <property type="protein sequence ID" value="MDO1446275.1"/>
    <property type="molecule type" value="Genomic_DNA"/>
</dbReference>
<accession>A0ABT8R6G1</accession>
<name>A0ABT8R6G1_9BACT</name>
<evidence type="ECO:0000313" key="2">
    <source>
        <dbReference type="Proteomes" id="UP001168528"/>
    </source>
</evidence>
<dbReference type="RefSeq" id="WP_302037071.1">
    <property type="nucleotide sequence ID" value="NZ_JAUKPO010000003.1"/>
</dbReference>
<sequence>MRNPKSNLRSAIKSGNVEKIKQRKKEKDYSFYFGPLPDVPVEERTGFWFLPDGITSF</sequence>
<dbReference type="Proteomes" id="UP001168528">
    <property type="component" value="Unassembled WGS sequence"/>
</dbReference>
<organism evidence="1 2">
    <name type="scientific">Rhodocytophaga aerolata</name>
    <dbReference type="NCBI Taxonomy" id="455078"/>
    <lineage>
        <taxon>Bacteria</taxon>
        <taxon>Pseudomonadati</taxon>
        <taxon>Bacteroidota</taxon>
        <taxon>Cytophagia</taxon>
        <taxon>Cytophagales</taxon>
        <taxon>Rhodocytophagaceae</taxon>
        <taxon>Rhodocytophaga</taxon>
    </lineage>
</organism>
<evidence type="ECO:0000313" key="1">
    <source>
        <dbReference type="EMBL" id="MDO1446275.1"/>
    </source>
</evidence>
<gene>
    <name evidence="1" type="ORF">Q0590_08430</name>
</gene>
<keyword evidence="2" id="KW-1185">Reference proteome</keyword>
<protein>
    <submittedName>
        <fullName evidence="1">Uncharacterized protein</fullName>
    </submittedName>
</protein>
<comment type="caution">
    <text evidence="1">The sequence shown here is derived from an EMBL/GenBank/DDBJ whole genome shotgun (WGS) entry which is preliminary data.</text>
</comment>
<proteinExistence type="predicted"/>
<reference evidence="1" key="1">
    <citation type="submission" date="2023-07" db="EMBL/GenBank/DDBJ databases">
        <title>The genome sequence of Rhodocytophaga aerolata KACC 12507.</title>
        <authorList>
            <person name="Zhang X."/>
        </authorList>
    </citation>
    <scope>NUCLEOTIDE SEQUENCE</scope>
    <source>
        <strain evidence="1">KACC 12507</strain>
    </source>
</reference>